<dbReference type="InterPro" id="IPR029151">
    <property type="entry name" value="Sensor-like_sf"/>
</dbReference>
<dbReference type="SUPFAM" id="SSF58104">
    <property type="entry name" value="Methyl-accepting chemotaxis protein (MCP) signaling domain"/>
    <property type="match status" value="1"/>
</dbReference>
<dbReference type="GO" id="GO:0016020">
    <property type="term" value="C:membrane"/>
    <property type="evidence" value="ECO:0007669"/>
    <property type="project" value="InterPro"/>
</dbReference>
<keyword evidence="5" id="KW-1185">Reference proteome</keyword>
<dbReference type="PANTHER" id="PTHR32089">
    <property type="entry name" value="METHYL-ACCEPTING CHEMOTAXIS PROTEIN MCPB"/>
    <property type="match status" value="1"/>
</dbReference>
<dbReference type="Pfam" id="PF00015">
    <property type="entry name" value="MCPsignal"/>
    <property type="match status" value="1"/>
</dbReference>
<dbReference type="Gene3D" id="1.10.287.950">
    <property type="entry name" value="Methyl-accepting chemotaxis protein"/>
    <property type="match status" value="1"/>
</dbReference>
<gene>
    <name evidence="4" type="ORF">Gferi_09600</name>
</gene>
<dbReference type="OrthoDB" id="9807021at2"/>
<evidence type="ECO:0000313" key="4">
    <source>
        <dbReference type="EMBL" id="AOT69810.1"/>
    </source>
</evidence>
<dbReference type="RefSeq" id="WP_069975892.1">
    <property type="nucleotide sequence ID" value="NZ_CP017269.1"/>
</dbReference>
<dbReference type="STRING" id="1424294.Gferi_09600"/>
<accession>A0A1D8GFY9</accession>
<dbReference type="PANTHER" id="PTHR32089:SF112">
    <property type="entry name" value="LYSOZYME-LIKE PROTEIN-RELATED"/>
    <property type="match status" value="1"/>
</dbReference>
<evidence type="ECO:0000256" key="2">
    <source>
        <dbReference type="PROSITE-ProRule" id="PRU00284"/>
    </source>
</evidence>
<evidence type="ECO:0000259" key="3">
    <source>
        <dbReference type="PROSITE" id="PS50111"/>
    </source>
</evidence>
<organism evidence="4 5">
    <name type="scientific">Geosporobacter ferrireducens</name>
    <dbReference type="NCBI Taxonomy" id="1424294"/>
    <lineage>
        <taxon>Bacteria</taxon>
        <taxon>Bacillati</taxon>
        <taxon>Bacillota</taxon>
        <taxon>Clostridia</taxon>
        <taxon>Peptostreptococcales</taxon>
        <taxon>Thermotaleaceae</taxon>
        <taxon>Geosporobacter</taxon>
    </lineage>
</organism>
<dbReference type="EMBL" id="CP017269">
    <property type="protein sequence ID" value="AOT69810.1"/>
    <property type="molecule type" value="Genomic_DNA"/>
</dbReference>
<dbReference type="InterPro" id="IPR004089">
    <property type="entry name" value="MCPsignal_dom"/>
</dbReference>
<reference evidence="4 5" key="1">
    <citation type="submission" date="2016-09" db="EMBL/GenBank/DDBJ databases">
        <title>Genomic analysis reveals versatility of anaerobic energy metabolism of Geosporobacter ferrireducens IRF9 of phylum Firmicutes.</title>
        <authorList>
            <person name="Kim S.-J."/>
        </authorList>
    </citation>
    <scope>NUCLEOTIDE SEQUENCE [LARGE SCALE GENOMIC DNA]</scope>
    <source>
        <strain evidence="4 5">IRF9</strain>
    </source>
</reference>
<dbReference type="KEGG" id="gfe:Gferi_09600"/>
<dbReference type="GO" id="GO:0007165">
    <property type="term" value="P:signal transduction"/>
    <property type="evidence" value="ECO:0007669"/>
    <property type="project" value="UniProtKB-KW"/>
</dbReference>
<evidence type="ECO:0000256" key="1">
    <source>
        <dbReference type="ARBA" id="ARBA00023224"/>
    </source>
</evidence>
<dbReference type="SMART" id="SM00283">
    <property type="entry name" value="MA"/>
    <property type="match status" value="1"/>
</dbReference>
<name>A0A1D8GFY9_9FIRM</name>
<dbReference type="AlphaFoldDB" id="A0A1D8GFY9"/>
<evidence type="ECO:0000313" key="5">
    <source>
        <dbReference type="Proteomes" id="UP000095743"/>
    </source>
</evidence>
<protein>
    <recommendedName>
        <fullName evidence="3">Methyl-accepting transducer domain-containing protein</fullName>
    </recommendedName>
</protein>
<feature type="domain" description="Methyl-accepting transducer" evidence="3">
    <location>
        <begin position="156"/>
        <end position="277"/>
    </location>
</feature>
<sequence>MSDNQMEQDLEIVAKMIPYITQLFDEELSFAVAQNGKYIHVVENDKLKIQAKVGRPLLEGGAGLEAYRTGKTIKKIVSNEVYGIPFISYAIPIKNIDKSIVGILLVAKSLKTRNQILDMATKLNDTIVRTDEILNAFFKSIESVLGDNLRVSSRTEDASENIVKMDRILKLIQHVGKQSNMLGLNATIEAARAAEHGRGFAIVANEITKLSKLSNQSTDEINGILKEVDSSFAMIKESVDDVRLALESQVRNFEDVIQMMQSIKTMVATLNQLSEKL</sequence>
<keyword evidence="1 2" id="KW-0807">Transducer</keyword>
<proteinExistence type="predicted"/>
<dbReference type="SUPFAM" id="SSF103190">
    <property type="entry name" value="Sensory domain-like"/>
    <property type="match status" value="1"/>
</dbReference>
<dbReference type="PROSITE" id="PS50111">
    <property type="entry name" value="CHEMOTAXIS_TRANSDUC_2"/>
    <property type="match status" value="1"/>
</dbReference>
<dbReference type="Proteomes" id="UP000095743">
    <property type="component" value="Chromosome"/>
</dbReference>